<gene>
    <name evidence="2" type="ORF">C5U48_22250</name>
</gene>
<comment type="caution">
    <text evidence="2">The sequence shown here is derived from an EMBL/GenBank/DDBJ whole genome shotgun (WGS) entry which is preliminary data.</text>
</comment>
<dbReference type="Proteomes" id="UP000237911">
    <property type="component" value="Unassembled WGS sequence"/>
</dbReference>
<accession>A0A9X7NWN8</accession>
<sequence>GAGGSRCRGGAAVRRRNSRRWVPVGPAAAAALPSAGGILGGAPIAPPTGMPGMPGIPAAGAAGAGFRGFGGPRYGTALTVMPRRPFGG</sequence>
<feature type="domain" description="PPE family C-terminal" evidence="1">
    <location>
        <begin position="21"/>
        <end position="83"/>
    </location>
</feature>
<evidence type="ECO:0000313" key="3">
    <source>
        <dbReference type="Proteomes" id="UP000237911"/>
    </source>
</evidence>
<keyword evidence="3" id="KW-1185">Reference proteome</keyword>
<protein>
    <recommendedName>
        <fullName evidence="1">PPE family C-terminal domain-containing protein</fullName>
    </recommendedName>
</protein>
<name>A0A9X7NWN8_9MYCO</name>
<dbReference type="InterPro" id="IPR022171">
    <property type="entry name" value="PPE_C"/>
</dbReference>
<dbReference type="Pfam" id="PF12484">
    <property type="entry name" value="PPE-SVP"/>
    <property type="match status" value="1"/>
</dbReference>
<proteinExistence type="predicted"/>
<dbReference type="EMBL" id="PUEV01000113">
    <property type="protein sequence ID" value="PQM50064.1"/>
    <property type="molecule type" value="Genomic_DNA"/>
</dbReference>
<dbReference type="AlphaFoldDB" id="A0A9X7NWN8"/>
<evidence type="ECO:0000313" key="2">
    <source>
        <dbReference type="EMBL" id="PQM50064.1"/>
    </source>
</evidence>
<evidence type="ECO:0000259" key="1">
    <source>
        <dbReference type="Pfam" id="PF12484"/>
    </source>
</evidence>
<feature type="non-terminal residue" evidence="2">
    <location>
        <position position="1"/>
    </location>
</feature>
<organism evidence="2 3">
    <name type="scientific">Mycolicibacter virginiensis</name>
    <dbReference type="NCBI Taxonomy" id="1795032"/>
    <lineage>
        <taxon>Bacteria</taxon>
        <taxon>Bacillati</taxon>
        <taxon>Actinomycetota</taxon>
        <taxon>Actinomycetes</taxon>
        <taxon>Mycobacteriales</taxon>
        <taxon>Mycobacteriaceae</taxon>
        <taxon>Mycolicibacter</taxon>
    </lineage>
</organism>
<reference evidence="2 3" key="1">
    <citation type="submission" date="2018-02" db="EMBL/GenBank/DDBJ databases">
        <title>Draft genome sequence of Mycobacterium virginiense isolated from mud of a swine farm in Japan.</title>
        <authorList>
            <person name="Ohya K."/>
        </authorList>
    </citation>
    <scope>NUCLEOTIDE SEQUENCE [LARGE SCALE GENOMIC DNA]</scope>
    <source>
        <strain evidence="2 3">GF75</strain>
    </source>
</reference>
<dbReference type="RefSeq" id="WP_434006660.1">
    <property type="nucleotide sequence ID" value="NZ_PUEV01000113.1"/>
</dbReference>